<proteinExistence type="predicted"/>
<comment type="caution">
    <text evidence="1">The sequence shown here is derived from an EMBL/GenBank/DDBJ whole genome shotgun (WGS) entry which is preliminary data.</text>
</comment>
<reference evidence="1 2" key="1">
    <citation type="journal article" date="2024" name="IMA Fungus">
        <title>IMA Genome - F19 : A genome assembly and annotation guide to empower mycologists, including annotated draft genome sequences of Ceratocystis pirilliformis, Diaporthe australafricana, Fusarium ophioides, Paecilomyces lecythidis, and Sporothrix stenoceras.</title>
        <authorList>
            <person name="Aylward J."/>
            <person name="Wilson A.M."/>
            <person name="Visagie C.M."/>
            <person name="Spraker J."/>
            <person name="Barnes I."/>
            <person name="Buitendag C."/>
            <person name="Ceriani C."/>
            <person name="Del Mar Angel L."/>
            <person name="du Plessis D."/>
            <person name="Fuchs T."/>
            <person name="Gasser K."/>
            <person name="Kramer D."/>
            <person name="Li W."/>
            <person name="Munsamy K."/>
            <person name="Piso A."/>
            <person name="Price J.L."/>
            <person name="Sonnekus B."/>
            <person name="Thomas C."/>
            <person name="van der Nest A."/>
            <person name="van Dijk A."/>
            <person name="van Heerden A."/>
            <person name="van Vuuren N."/>
            <person name="Yilmaz N."/>
            <person name="Duong T.A."/>
            <person name="van der Merwe N.A."/>
            <person name="Wingfield M.J."/>
            <person name="Wingfield B.D."/>
        </authorList>
    </citation>
    <scope>NUCLEOTIDE SEQUENCE [LARGE SCALE GENOMIC DNA]</scope>
    <source>
        <strain evidence="1 2">CMW 18300</strain>
    </source>
</reference>
<dbReference type="EMBL" id="JAWRVE010000110">
    <property type="protein sequence ID" value="KAL1857662.1"/>
    <property type="molecule type" value="Genomic_DNA"/>
</dbReference>
<organism evidence="1 2">
    <name type="scientific">Diaporthe australafricana</name>
    <dbReference type="NCBI Taxonomy" id="127596"/>
    <lineage>
        <taxon>Eukaryota</taxon>
        <taxon>Fungi</taxon>
        <taxon>Dikarya</taxon>
        <taxon>Ascomycota</taxon>
        <taxon>Pezizomycotina</taxon>
        <taxon>Sordariomycetes</taxon>
        <taxon>Sordariomycetidae</taxon>
        <taxon>Diaporthales</taxon>
        <taxon>Diaporthaceae</taxon>
        <taxon>Diaporthe</taxon>
    </lineage>
</organism>
<accession>A0ABR3WB41</accession>
<dbReference type="Proteomes" id="UP001583177">
    <property type="component" value="Unassembled WGS sequence"/>
</dbReference>
<keyword evidence="2" id="KW-1185">Reference proteome</keyword>
<evidence type="ECO:0000313" key="1">
    <source>
        <dbReference type="EMBL" id="KAL1857662.1"/>
    </source>
</evidence>
<gene>
    <name evidence="1" type="ORF">Daus18300_010182</name>
</gene>
<protein>
    <submittedName>
        <fullName evidence="1">Uncharacterized protein</fullName>
    </submittedName>
</protein>
<sequence length="207" mass="23295">MYERNAMINCRVHGGNLRVDAVICQIKYGDYRHGDANYDVFFKDHFKKMYHSSPNDGYWLAKHGDDSSRGLDWPLIIGFIDKFVYVIDSVTEDGTPAGFKDVLDTHFPAFMAHVTHLITQARGDANWQVDAADMATLTTLQKAVLTGCSTWKVRGDPNPLWASLSKPNKAWSPADYLRDLASKQQRIVGPAGATMKLRPQARVDYKT</sequence>
<name>A0ABR3WB41_9PEZI</name>
<evidence type="ECO:0000313" key="2">
    <source>
        <dbReference type="Proteomes" id="UP001583177"/>
    </source>
</evidence>